<keyword evidence="2" id="KW-1185">Reference proteome</keyword>
<name>A0ABT2R0X4_9GAMM</name>
<dbReference type="EMBL" id="ARXS01000016">
    <property type="protein sequence ID" value="MCU5783431.1"/>
    <property type="molecule type" value="Genomic_DNA"/>
</dbReference>
<accession>A0ABT2R0X4</accession>
<gene>
    <name evidence="1" type="ORF">MA04_02731</name>
</gene>
<dbReference type="Proteomes" id="UP001064106">
    <property type="component" value="Unassembled WGS sequence"/>
</dbReference>
<dbReference type="RefSeq" id="WP_262461037.1">
    <property type="nucleotide sequence ID" value="NZ_ARXS01000016.1"/>
</dbReference>
<evidence type="ECO:0000313" key="1">
    <source>
        <dbReference type="EMBL" id="MCU5783431.1"/>
    </source>
</evidence>
<protein>
    <submittedName>
        <fullName evidence="1">Uncharacterized protein</fullName>
    </submittedName>
</protein>
<comment type="caution">
    <text evidence="1">The sequence shown here is derived from an EMBL/GenBank/DDBJ whole genome shotgun (WGS) entry which is preliminary data.</text>
</comment>
<evidence type="ECO:0000313" key="2">
    <source>
        <dbReference type="Proteomes" id="UP001064106"/>
    </source>
</evidence>
<reference evidence="1" key="1">
    <citation type="submission" date="2012-09" db="EMBL/GenBank/DDBJ databases">
        <title>Genome Sequence of alkane-degrading Bacterium Alcanivorax balearicus MACL04.</title>
        <authorList>
            <person name="Lai Q."/>
            <person name="Shao Z."/>
        </authorList>
    </citation>
    <scope>NUCLEOTIDE SEQUENCE</scope>
    <source>
        <strain evidence="1">MACL04</strain>
    </source>
</reference>
<sequence length="113" mass="12396">MINRKWIFVFFGGALISGQALSLSNESFKVSQVDVTKGLGIVWIDASSKEIANRPVCDPKNYNAVACEISDDFCKAMISIALTAKSTNNVVDFEYDGQCKDVFATGSRFRLSN</sequence>
<organism evidence="1 2">
    <name type="scientific">Alloalcanivorax balearicus MACL04</name>
    <dbReference type="NCBI Taxonomy" id="1177182"/>
    <lineage>
        <taxon>Bacteria</taxon>
        <taxon>Pseudomonadati</taxon>
        <taxon>Pseudomonadota</taxon>
        <taxon>Gammaproteobacteria</taxon>
        <taxon>Oceanospirillales</taxon>
        <taxon>Alcanivoracaceae</taxon>
        <taxon>Alloalcanivorax</taxon>
    </lineage>
</organism>
<proteinExistence type="predicted"/>